<reference evidence="1" key="2">
    <citation type="journal article" date="2020" name="Nat. Commun.">
        <title>Large-scale genome sequencing of mycorrhizal fungi provides insights into the early evolution of symbiotic traits.</title>
        <authorList>
            <person name="Miyauchi S."/>
            <person name="Kiss E."/>
            <person name="Kuo A."/>
            <person name="Drula E."/>
            <person name="Kohler A."/>
            <person name="Sanchez-Garcia M."/>
            <person name="Morin E."/>
            <person name="Andreopoulos B."/>
            <person name="Barry K.W."/>
            <person name="Bonito G."/>
            <person name="Buee M."/>
            <person name="Carver A."/>
            <person name="Chen C."/>
            <person name="Cichocki N."/>
            <person name="Clum A."/>
            <person name="Culley D."/>
            <person name="Crous P.W."/>
            <person name="Fauchery L."/>
            <person name="Girlanda M."/>
            <person name="Hayes R.D."/>
            <person name="Keri Z."/>
            <person name="LaButti K."/>
            <person name="Lipzen A."/>
            <person name="Lombard V."/>
            <person name="Magnuson J."/>
            <person name="Maillard F."/>
            <person name="Murat C."/>
            <person name="Nolan M."/>
            <person name="Ohm R.A."/>
            <person name="Pangilinan J."/>
            <person name="Pereira M.F."/>
            <person name="Perotto S."/>
            <person name="Peter M."/>
            <person name="Pfister S."/>
            <person name="Riley R."/>
            <person name="Sitrit Y."/>
            <person name="Stielow J.B."/>
            <person name="Szollosi G."/>
            <person name="Zifcakova L."/>
            <person name="Stursova M."/>
            <person name="Spatafora J.W."/>
            <person name="Tedersoo L."/>
            <person name="Vaario L.M."/>
            <person name="Yamada A."/>
            <person name="Yan M."/>
            <person name="Wang P."/>
            <person name="Xu J."/>
            <person name="Bruns T."/>
            <person name="Baldrian P."/>
            <person name="Vilgalys R."/>
            <person name="Dunand C."/>
            <person name="Henrissat B."/>
            <person name="Grigoriev I.V."/>
            <person name="Hibbett D."/>
            <person name="Nagy L.G."/>
            <person name="Martin F.M."/>
        </authorList>
    </citation>
    <scope>NUCLEOTIDE SEQUENCE</scope>
    <source>
        <strain evidence="1">P2</strain>
    </source>
</reference>
<gene>
    <name evidence="1" type="ORF">BDM02DRAFT_3121778</name>
</gene>
<dbReference type="Proteomes" id="UP000886501">
    <property type="component" value="Unassembled WGS sequence"/>
</dbReference>
<evidence type="ECO:0000313" key="2">
    <source>
        <dbReference type="Proteomes" id="UP000886501"/>
    </source>
</evidence>
<name>A0ACB6Z468_THEGA</name>
<dbReference type="EMBL" id="MU118134">
    <property type="protein sequence ID" value="KAF9644529.1"/>
    <property type="molecule type" value="Genomic_DNA"/>
</dbReference>
<sequence length="618" mass="66633">MHLANIALSILLYIGRVVAVAPVVARQETTTFLFGQSSTPGAPPTTFDWWPFGDLWTGLVPQPSLTSSGLSRLPTATSFTSSSPLPHTSASLSPSIIDITALPPATTNIPRPQARTRQNFKPFSLAPVFVIAGLLLGALVGWLTFSSYVRWLAKSTAVALLPGPAYVPVKRTNERADAEAGNVEGSPSKHTRHGTPYSSYSVGRGLLGRIPSSGLYKPLPSISREKTKTINSEKSFVWPSLPDSSRPTPSHSRAATNTSTKSMQIVTVTLDDPFASTENNSTGTDTKSQTLVVASRTSTRSTFAHASRFGEMWSDEEEDQDTVFVSSLSPTHPAEGEVKTGFLKRIRSKSKSTGGKKRDEEPTSGTGESASPVKATSSRKGSWNFPWIPGSPSVKPDTYTAAPVRTSSPRSQSFRTPESSPRKPSFVRSGEKVRLVDTSVLPASPPTLTSPRLESEFFLNTMVIDVPGTPTPKRTKSSRAVTGLGRDEERDDTDALDPTSPLFRQSCESERSSEIRPLTKHDSRPGLRRLPTTPVSAISEFLGDPPPKRTPAERFYARHSALDRVEEIIQRSRSQASVANAGMSPGGSTLDTVGEERQSSRAGGKFGSGGIEQRLFRP</sequence>
<accession>A0ACB6Z468</accession>
<evidence type="ECO:0000313" key="1">
    <source>
        <dbReference type="EMBL" id="KAF9644529.1"/>
    </source>
</evidence>
<proteinExistence type="predicted"/>
<comment type="caution">
    <text evidence="1">The sequence shown here is derived from an EMBL/GenBank/DDBJ whole genome shotgun (WGS) entry which is preliminary data.</text>
</comment>
<reference evidence="1" key="1">
    <citation type="submission" date="2019-10" db="EMBL/GenBank/DDBJ databases">
        <authorList>
            <consortium name="DOE Joint Genome Institute"/>
            <person name="Kuo A."/>
            <person name="Miyauchi S."/>
            <person name="Kiss E."/>
            <person name="Drula E."/>
            <person name="Kohler A."/>
            <person name="Sanchez-Garcia M."/>
            <person name="Andreopoulos B."/>
            <person name="Barry K.W."/>
            <person name="Bonito G."/>
            <person name="Buee M."/>
            <person name="Carver A."/>
            <person name="Chen C."/>
            <person name="Cichocki N."/>
            <person name="Clum A."/>
            <person name="Culley D."/>
            <person name="Crous P.W."/>
            <person name="Fauchery L."/>
            <person name="Girlanda M."/>
            <person name="Hayes R."/>
            <person name="Keri Z."/>
            <person name="Labutti K."/>
            <person name="Lipzen A."/>
            <person name="Lombard V."/>
            <person name="Magnuson J."/>
            <person name="Maillard F."/>
            <person name="Morin E."/>
            <person name="Murat C."/>
            <person name="Nolan M."/>
            <person name="Ohm R."/>
            <person name="Pangilinan J."/>
            <person name="Pereira M."/>
            <person name="Perotto S."/>
            <person name="Peter M."/>
            <person name="Riley R."/>
            <person name="Sitrit Y."/>
            <person name="Stielow B."/>
            <person name="Szollosi G."/>
            <person name="Zifcakova L."/>
            <person name="Stursova M."/>
            <person name="Spatafora J.W."/>
            <person name="Tedersoo L."/>
            <person name="Vaario L.-M."/>
            <person name="Yamada A."/>
            <person name="Yan M."/>
            <person name="Wang P."/>
            <person name="Xu J."/>
            <person name="Bruns T."/>
            <person name="Baldrian P."/>
            <person name="Vilgalys R."/>
            <person name="Henrissat B."/>
            <person name="Grigoriev I.V."/>
            <person name="Hibbett D."/>
            <person name="Nagy L.G."/>
            <person name="Martin F.M."/>
        </authorList>
    </citation>
    <scope>NUCLEOTIDE SEQUENCE</scope>
    <source>
        <strain evidence="1">P2</strain>
    </source>
</reference>
<keyword evidence="2" id="KW-1185">Reference proteome</keyword>
<protein>
    <submittedName>
        <fullName evidence="1">Uncharacterized protein</fullName>
    </submittedName>
</protein>
<organism evidence="1 2">
    <name type="scientific">Thelephora ganbajun</name>
    <name type="common">Ganba fungus</name>
    <dbReference type="NCBI Taxonomy" id="370292"/>
    <lineage>
        <taxon>Eukaryota</taxon>
        <taxon>Fungi</taxon>
        <taxon>Dikarya</taxon>
        <taxon>Basidiomycota</taxon>
        <taxon>Agaricomycotina</taxon>
        <taxon>Agaricomycetes</taxon>
        <taxon>Thelephorales</taxon>
        <taxon>Thelephoraceae</taxon>
        <taxon>Thelephora</taxon>
    </lineage>
</organism>